<keyword evidence="2" id="KW-0805">Transcription regulation</keyword>
<evidence type="ECO:0000256" key="4">
    <source>
        <dbReference type="ARBA" id="ARBA00023125"/>
    </source>
</evidence>
<sequence>MVASTVTHMSAEFDSFVRARTAPLLRSAYFLTGDQHLAEDLVQAALARTHRAWSNLHATAAADAYTRKTMYHLQVSWWRRRRVAETLTEHLPARAADLDLAESTALQVTLRSVLLRLPARQRAVLVLRFFDDLTEAQTANVLGVTVGTVKSQTAKALAKLRVLAPELRDFYAGTVDEVRPVDLRDGAVSQSRRLAARRATVAVVVVLAAVVTGLVTLFGLGPDENVPPIGPTPSPTPAPSPTVLPARPAELDLRDLGPFRNVTIAVPAWAGARGSQCPSGQVHLNDGGTTEGGSLLPVWVDQYTETDVDADGDADLVAIVRCSEGPESPGSEVIAFRRDSNGRPVTLGRIVGTRDGFGAIYQVVAADGGVEVELSKEYTDTGQQYVPVQARTYRLVGGVARQIAGPTSFEQNPEHAVLWVDATDLTLRPAAGGHYAGHLIVTVANRGSLYVARAELRMRLNGNWLKPAGATWSSCFREDYSTPVSFQVICAAPELPAGANVKMEFDFVAETLPAELNPKPQFEWQQPYSVEIGQLAPYTYEQSQQTEMPFSVVLG</sequence>
<dbReference type="Pfam" id="PF08281">
    <property type="entry name" value="Sigma70_r4_2"/>
    <property type="match status" value="1"/>
</dbReference>
<keyword evidence="6" id="KW-0472">Membrane</keyword>
<reference evidence="9" key="1">
    <citation type="submission" date="2021-01" db="EMBL/GenBank/DDBJ databases">
        <title>Whole genome shotgun sequence of Rhizocola hellebori NBRC 109834.</title>
        <authorList>
            <person name="Komaki H."/>
            <person name="Tamura T."/>
        </authorList>
    </citation>
    <scope>NUCLEOTIDE SEQUENCE</scope>
    <source>
        <strain evidence="9">NBRC 109834</strain>
    </source>
</reference>
<dbReference type="InterPro" id="IPR036388">
    <property type="entry name" value="WH-like_DNA-bd_sf"/>
</dbReference>
<evidence type="ECO:0000256" key="2">
    <source>
        <dbReference type="ARBA" id="ARBA00023015"/>
    </source>
</evidence>
<comment type="caution">
    <text evidence="9">The sequence shown here is derived from an EMBL/GenBank/DDBJ whole genome shotgun (WGS) entry which is preliminary data.</text>
</comment>
<evidence type="ECO:0008006" key="11">
    <source>
        <dbReference type="Google" id="ProtNLM"/>
    </source>
</evidence>
<dbReference type="SUPFAM" id="SSF88946">
    <property type="entry name" value="Sigma2 domain of RNA polymerase sigma factors"/>
    <property type="match status" value="1"/>
</dbReference>
<dbReference type="CDD" id="cd06171">
    <property type="entry name" value="Sigma70_r4"/>
    <property type="match status" value="1"/>
</dbReference>
<dbReference type="InterPro" id="IPR013249">
    <property type="entry name" value="RNA_pol_sigma70_r4_t2"/>
</dbReference>
<comment type="similarity">
    <text evidence="1">Belongs to the sigma-70 factor family. ECF subfamily.</text>
</comment>
<dbReference type="EMBL" id="BONY01000117">
    <property type="protein sequence ID" value="GIH11047.1"/>
    <property type="molecule type" value="Genomic_DNA"/>
</dbReference>
<dbReference type="NCBIfam" id="TIGR02983">
    <property type="entry name" value="SigE-fam_strep"/>
    <property type="match status" value="1"/>
</dbReference>
<keyword evidence="3" id="KW-0731">Sigma factor</keyword>
<dbReference type="PANTHER" id="PTHR43133">
    <property type="entry name" value="RNA POLYMERASE ECF-TYPE SIGMA FACTO"/>
    <property type="match status" value="1"/>
</dbReference>
<dbReference type="InterPro" id="IPR039425">
    <property type="entry name" value="RNA_pol_sigma-70-like"/>
</dbReference>
<dbReference type="InterPro" id="IPR013324">
    <property type="entry name" value="RNA_pol_sigma_r3/r4-like"/>
</dbReference>
<feature type="domain" description="RNA polymerase sigma-70 region 2" evidence="7">
    <location>
        <begin position="23"/>
        <end position="82"/>
    </location>
</feature>
<dbReference type="InterPro" id="IPR014284">
    <property type="entry name" value="RNA_pol_sigma-70_dom"/>
</dbReference>
<dbReference type="GO" id="GO:0006352">
    <property type="term" value="P:DNA-templated transcription initiation"/>
    <property type="evidence" value="ECO:0007669"/>
    <property type="project" value="InterPro"/>
</dbReference>
<dbReference type="GO" id="GO:0016987">
    <property type="term" value="F:sigma factor activity"/>
    <property type="evidence" value="ECO:0007669"/>
    <property type="project" value="UniProtKB-KW"/>
</dbReference>
<gene>
    <name evidence="9" type="ORF">Rhe02_91140</name>
</gene>
<dbReference type="GO" id="GO:0003677">
    <property type="term" value="F:DNA binding"/>
    <property type="evidence" value="ECO:0007669"/>
    <property type="project" value="UniProtKB-KW"/>
</dbReference>
<organism evidence="9 10">
    <name type="scientific">Rhizocola hellebori</name>
    <dbReference type="NCBI Taxonomy" id="1392758"/>
    <lineage>
        <taxon>Bacteria</taxon>
        <taxon>Bacillati</taxon>
        <taxon>Actinomycetota</taxon>
        <taxon>Actinomycetes</taxon>
        <taxon>Micromonosporales</taxon>
        <taxon>Micromonosporaceae</taxon>
        <taxon>Rhizocola</taxon>
    </lineage>
</organism>
<evidence type="ECO:0000259" key="7">
    <source>
        <dbReference type="Pfam" id="PF04542"/>
    </source>
</evidence>
<evidence type="ECO:0000256" key="6">
    <source>
        <dbReference type="SAM" id="Phobius"/>
    </source>
</evidence>
<feature type="domain" description="RNA polymerase sigma factor 70 region 4 type 2" evidence="8">
    <location>
        <begin position="110"/>
        <end position="160"/>
    </location>
</feature>
<keyword evidence="4" id="KW-0238">DNA-binding</keyword>
<dbReference type="AlphaFoldDB" id="A0A8J3QK04"/>
<evidence type="ECO:0000256" key="1">
    <source>
        <dbReference type="ARBA" id="ARBA00010641"/>
    </source>
</evidence>
<evidence type="ECO:0000313" key="10">
    <source>
        <dbReference type="Proteomes" id="UP000612899"/>
    </source>
</evidence>
<keyword evidence="5" id="KW-0804">Transcription</keyword>
<evidence type="ECO:0000313" key="9">
    <source>
        <dbReference type="EMBL" id="GIH11047.1"/>
    </source>
</evidence>
<dbReference type="InterPro" id="IPR013325">
    <property type="entry name" value="RNA_pol_sigma_r2"/>
</dbReference>
<dbReference type="PANTHER" id="PTHR43133:SF50">
    <property type="entry name" value="ECF RNA POLYMERASE SIGMA FACTOR SIGM"/>
    <property type="match status" value="1"/>
</dbReference>
<dbReference type="Gene3D" id="1.10.1740.10">
    <property type="match status" value="1"/>
</dbReference>
<dbReference type="SUPFAM" id="SSF88659">
    <property type="entry name" value="Sigma3 and sigma4 domains of RNA polymerase sigma factors"/>
    <property type="match status" value="1"/>
</dbReference>
<dbReference type="Pfam" id="PF04542">
    <property type="entry name" value="Sigma70_r2"/>
    <property type="match status" value="1"/>
</dbReference>
<dbReference type="Proteomes" id="UP000612899">
    <property type="component" value="Unassembled WGS sequence"/>
</dbReference>
<evidence type="ECO:0000256" key="5">
    <source>
        <dbReference type="ARBA" id="ARBA00023163"/>
    </source>
</evidence>
<proteinExistence type="inferred from homology"/>
<dbReference type="InterPro" id="IPR014325">
    <property type="entry name" value="RNA_pol_sigma-E_actinobac"/>
</dbReference>
<keyword evidence="6" id="KW-0812">Transmembrane</keyword>
<dbReference type="Gene3D" id="1.10.10.10">
    <property type="entry name" value="Winged helix-like DNA-binding domain superfamily/Winged helix DNA-binding domain"/>
    <property type="match status" value="1"/>
</dbReference>
<dbReference type="NCBIfam" id="TIGR02937">
    <property type="entry name" value="sigma70-ECF"/>
    <property type="match status" value="1"/>
</dbReference>
<dbReference type="InterPro" id="IPR007627">
    <property type="entry name" value="RNA_pol_sigma70_r2"/>
</dbReference>
<evidence type="ECO:0000256" key="3">
    <source>
        <dbReference type="ARBA" id="ARBA00023082"/>
    </source>
</evidence>
<keyword evidence="6" id="KW-1133">Transmembrane helix</keyword>
<accession>A0A8J3QK04</accession>
<protein>
    <recommendedName>
        <fullName evidence="11">SigE family RNA polymerase sigma factor</fullName>
    </recommendedName>
</protein>
<keyword evidence="10" id="KW-1185">Reference proteome</keyword>
<feature type="transmembrane region" description="Helical" evidence="6">
    <location>
        <begin position="199"/>
        <end position="220"/>
    </location>
</feature>
<evidence type="ECO:0000259" key="8">
    <source>
        <dbReference type="Pfam" id="PF08281"/>
    </source>
</evidence>
<name>A0A8J3QK04_9ACTN</name>